<dbReference type="EMBL" id="CM020619">
    <property type="protein sequence ID" value="KAK1865912.1"/>
    <property type="molecule type" value="Genomic_DNA"/>
</dbReference>
<evidence type="ECO:0000313" key="2">
    <source>
        <dbReference type="Proteomes" id="UP000798662"/>
    </source>
</evidence>
<proteinExistence type="predicted"/>
<dbReference type="Proteomes" id="UP000798662">
    <property type="component" value="Chromosome 2"/>
</dbReference>
<protein>
    <submittedName>
        <fullName evidence="1">Uncharacterized protein</fullName>
    </submittedName>
</protein>
<reference evidence="1" key="1">
    <citation type="submission" date="2019-11" db="EMBL/GenBank/DDBJ databases">
        <title>Nori genome reveals adaptations in red seaweeds to the harsh intertidal environment.</title>
        <authorList>
            <person name="Wang D."/>
            <person name="Mao Y."/>
        </authorList>
    </citation>
    <scope>NUCLEOTIDE SEQUENCE</scope>
    <source>
        <tissue evidence="1">Gametophyte</tissue>
    </source>
</reference>
<name>A0ACC3C6W6_PYRYE</name>
<sequence length="671" mass="71458">MAGALPPTGSPVRCLMGRRGVAAVAAAAAGMAAATAVAAVGGPCVIPFPTPPADRSAGRFHTLPALQCRVHPAASGGVSPDPDAVINPFGRGGTGWVLRPKPQADPVVIPDGAAATIHPVTHGYVAAEYFRPHPCAMARKRSGLVCEEEVASLLSVQRNQRAGSIRRHQGVYDVLSVTRASSGVVLDKAGGVVAAEDRLSDAAGTDRFSMVMYTTRDGHKRPVLSGEAALLTLGRGVMANPSWPGGSFPGGGLGGRVLLLVSRDGKVASRKTWSLRQDTEATNSSHWLQEVANILCGPPSTSFVVDRRSCDGVEPRVALGKSRLLAGGRTVPASRGFHSGHFTGRSERSLIWSLVWRDGPATAPACPSFNGLTAELASLTQPLWVLGRGDRELHVTGTAEGSAEMELARRLSLCTLNGVRWELLGYQTTDDSLDLTAQLSQRYRRDIFKVDAPDDPISNVGLLLTVLVLVPEAVAIVQALLLPRREQRQLRRRSYWREGSSHVLVVVGGAVALMGVGYLDRQEHVGQAWRAAALRYSRRISANETEHLAVGYLSIDYRLRLTTDNEMLIIVARTGYRPHLTRLLLGVSIALFSSLAAAVMVKAAVAMWQPRSAPDDSVLERWTVGAGLPPHPRSWPWHARAAAPAAAAEGNPPVDSVGVVVGQDWPQEVSP</sequence>
<keyword evidence="2" id="KW-1185">Reference proteome</keyword>
<accession>A0ACC3C6W6</accession>
<comment type="caution">
    <text evidence="1">The sequence shown here is derived from an EMBL/GenBank/DDBJ whole genome shotgun (WGS) entry which is preliminary data.</text>
</comment>
<evidence type="ECO:0000313" key="1">
    <source>
        <dbReference type="EMBL" id="KAK1865912.1"/>
    </source>
</evidence>
<organism evidence="1 2">
    <name type="scientific">Pyropia yezoensis</name>
    <name type="common">Susabi-nori</name>
    <name type="synonym">Porphyra yezoensis</name>
    <dbReference type="NCBI Taxonomy" id="2788"/>
    <lineage>
        <taxon>Eukaryota</taxon>
        <taxon>Rhodophyta</taxon>
        <taxon>Bangiophyceae</taxon>
        <taxon>Bangiales</taxon>
        <taxon>Bangiaceae</taxon>
        <taxon>Pyropia</taxon>
    </lineage>
</organism>
<gene>
    <name evidence="1" type="ORF">I4F81_008434</name>
</gene>